<dbReference type="Gene3D" id="3.30.530.20">
    <property type="match status" value="1"/>
</dbReference>
<evidence type="ECO:0000259" key="6">
    <source>
        <dbReference type="PROSITE" id="PS50178"/>
    </source>
</evidence>
<comment type="caution">
    <text evidence="8">The sequence shown here is derived from an EMBL/GenBank/DDBJ whole genome shotgun (WGS) entry which is preliminary data.</text>
</comment>
<keyword evidence="2 4" id="KW-0863">Zinc-finger</keyword>
<dbReference type="AlphaFoldDB" id="A0A6G0WAJ7"/>
<evidence type="ECO:0000259" key="7">
    <source>
        <dbReference type="PROSITE" id="PS50848"/>
    </source>
</evidence>
<dbReference type="PANTHER" id="PTHR13510:SF44">
    <property type="entry name" value="RABENOSYN-5"/>
    <property type="match status" value="1"/>
</dbReference>
<dbReference type="GO" id="GO:0008270">
    <property type="term" value="F:zinc ion binding"/>
    <property type="evidence" value="ECO:0007669"/>
    <property type="project" value="UniProtKB-KW"/>
</dbReference>
<dbReference type="SUPFAM" id="SSF55961">
    <property type="entry name" value="Bet v1-like"/>
    <property type="match status" value="1"/>
</dbReference>
<protein>
    <recommendedName>
        <fullName evidence="10">START domain-containing protein</fullName>
    </recommendedName>
</protein>
<reference evidence="8 9" key="1">
    <citation type="submission" date="2019-07" db="EMBL/GenBank/DDBJ databases">
        <title>Genomics analysis of Aphanomyces spp. identifies a new class of oomycete effector associated with host adaptation.</title>
        <authorList>
            <person name="Gaulin E."/>
        </authorList>
    </citation>
    <scope>NUCLEOTIDE SEQUENCE [LARGE SCALE GENOMIC DNA]</scope>
    <source>
        <strain evidence="8 9">ATCC 201684</strain>
    </source>
</reference>
<dbReference type="InterPro" id="IPR002913">
    <property type="entry name" value="START_lipid-bd_dom"/>
</dbReference>
<dbReference type="PROSITE" id="PS50848">
    <property type="entry name" value="START"/>
    <property type="match status" value="1"/>
</dbReference>
<dbReference type="InterPro" id="IPR017455">
    <property type="entry name" value="Znf_FYVE-rel"/>
</dbReference>
<gene>
    <name evidence="8" type="ORF">Ae201684_017558</name>
</gene>
<evidence type="ECO:0000256" key="3">
    <source>
        <dbReference type="ARBA" id="ARBA00022833"/>
    </source>
</evidence>
<evidence type="ECO:0000256" key="2">
    <source>
        <dbReference type="ARBA" id="ARBA00022771"/>
    </source>
</evidence>
<proteinExistence type="predicted"/>
<dbReference type="GO" id="GO:0008289">
    <property type="term" value="F:lipid binding"/>
    <property type="evidence" value="ECO:0007669"/>
    <property type="project" value="InterPro"/>
</dbReference>
<dbReference type="InterPro" id="IPR013083">
    <property type="entry name" value="Znf_RING/FYVE/PHD"/>
</dbReference>
<dbReference type="CDD" id="cd00065">
    <property type="entry name" value="FYVE_like_SF"/>
    <property type="match status" value="1"/>
</dbReference>
<evidence type="ECO:0008006" key="10">
    <source>
        <dbReference type="Google" id="ProtNLM"/>
    </source>
</evidence>
<evidence type="ECO:0000256" key="5">
    <source>
        <dbReference type="SAM" id="MobiDB-lite"/>
    </source>
</evidence>
<dbReference type="SUPFAM" id="SSF57903">
    <property type="entry name" value="FYVE/PHD zinc finger"/>
    <property type="match status" value="1"/>
</dbReference>
<feature type="region of interest" description="Disordered" evidence="5">
    <location>
        <begin position="343"/>
        <end position="384"/>
    </location>
</feature>
<keyword evidence="1" id="KW-0479">Metal-binding</keyword>
<dbReference type="Proteomes" id="UP000481153">
    <property type="component" value="Unassembled WGS sequence"/>
</dbReference>
<evidence type="ECO:0000256" key="1">
    <source>
        <dbReference type="ARBA" id="ARBA00022723"/>
    </source>
</evidence>
<evidence type="ECO:0000313" key="8">
    <source>
        <dbReference type="EMBL" id="KAF0723591.1"/>
    </source>
</evidence>
<keyword evidence="3" id="KW-0862">Zinc</keyword>
<dbReference type="InterPro" id="IPR052727">
    <property type="entry name" value="Rab4/Rab5_effector"/>
</dbReference>
<dbReference type="PROSITE" id="PS50178">
    <property type="entry name" value="ZF_FYVE"/>
    <property type="match status" value="1"/>
</dbReference>
<name>A0A6G0WAJ7_9STRA</name>
<feature type="domain" description="START" evidence="7">
    <location>
        <begin position="20"/>
        <end position="225"/>
    </location>
</feature>
<organism evidence="8 9">
    <name type="scientific">Aphanomyces euteiches</name>
    <dbReference type="NCBI Taxonomy" id="100861"/>
    <lineage>
        <taxon>Eukaryota</taxon>
        <taxon>Sar</taxon>
        <taxon>Stramenopiles</taxon>
        <taxon>Oomycota</taxon>
        <taxon>Saprolegniomycetes</taxon>
        <taxon>Saprolegniales</taxon>
        <taxon>Verrucalvaceae</taxon>
        <taxon>Aphanomyces</taxon>
    </lineage>
</organism>
<evidence type="ECO:0000256" key="4">
    <source>
        <dbReference type="PROSITE-ProRule" id="PRU00091"/>
    </source>
</evidence>
<feature type="domain" description="FYVE-type" evidence="6">
    <location>
        <begin position="264"/>
        <end position="308"/>
    </location>
</feature>
<dbReference type="EMBL" id="VJMJ01000301">
    <property type="protein sequence ID" value="KAF0723591.1"/>
    <property type="molecule type" value="Genomic_DNA"/>
</dbReference>
<evidence type="ECO:0000313" key="9">
    <source>
        <dbReference type="Proteomes" id="UP000481153"/>
    </source>
</evidence>
<dbReference type="InterPro" id="IPR023393">
    <property type="entry name" value="START-like_dom_sf"/>
</dbReference>
<keyword evidence="9" id="KW-1185">Reference proteome</keyword>
<dbReference type="InterPro" id="IPR011011">
    <property type="entry name" value="Znf_FYVE_PHD"/>
</dbReference>
<sequence>MAKRLSLPLPNGFFVCPPLDPIASNVLVEQARRGVEELVTRGQLDRSEWRIDTDDGNKLQTYASVNRMAMLGVTTIHASLDEVAVHMRFDTHAKYLAYNSHMHADLLDCASLYNLATSRTEYVGIKWDAVPSPVPGIVKPRDAVGVECFRPFTQHGISGIARSFQSVEIACCPDLSETLGLSRMETSLSGYIFRETLRRGELQVMYLLTADSTGMVPAWLVKIAVRNRVKCITAFETFFRQRRVGRMNLRPGRNDLSMTNPDICTLCCTKLPRLQERVSCSVCGEVTCSRCQKVHLEKGRKIRVCNLCSALPTNRTSTSKSGTTSSMTMEDDALDNYEPVRSLPRRDSAPVPAMSPAALRPVSSSEPPLIHLYTPPPEPRKPVTDRVQQLFDQLKALDFDDAVLSKVEAKHIDQS</sequence>
<accession>A0A6G0WAJ7</accession>
<dbReference type="Gene3D" id="3.30.40.10">
    <property type="entry name" value="Zinc/RING finger domain, C3HC4 (zinc finger)"/>
    <property type="match status" value="1"/>
</dbReference>
<dbReference type="VEuPathDB" id="FungiDB:AeMF1_004107"/>
<dbReference type="PANTHER" id="PTHR13510">
    <property type="entry name" value="FYVE-FINGER-CONTAINING RAB5 EFFECTOR PROTEIN RABENOSYN-5-RELATED"/>
    <property type="match status" value="1"/>
</dbReference>